<dbReference type="PANTHER" id="PTHR31627:SF42">
    <property type="entry name" value="G_PROTEIN_RECEP_F1_2 DOMAIN-CONTAINING PROTEIN-RELATED"/>
    <property type="match status" value="1"/>
</dbReference>
<dbReference type="OrthoDB" id="5864862at2759"/>
<accession>A0A2A6B2T4</accession>
<reference evidence="2" key="1">
    <citation type="journal article" date="2008" name="Nat. Genet.">
        <title>The Pristionchus pacificus genome provides a unique perspective on nematode lifestyle and parasitism.</title>
        <authorList>
            <person name="Dieterich C."/>
            <person name="Clifton S.W."/>
            <person name="Schuster L.N."/>
            <person name="Chinwalla A."/>
            <person name="Delehaunty K."/>
            <person name="Dinkelacker I."/>
            <person name="Fulton L."/>
            <person name="Fulton R."/>
            <person name="Godfrey J."/>
            <person name="Minx P."/>
            <person name="Mitreva M."/>
            <person name="Roeseler W."/>
            <person name="Tian H."/>
            <person name="Witte H."/>
            <person name="Yang S.P."/>
            <person name="Wilson R.K."/>
            <person name="Sommer R.J."/>
        </authorList>
    </citation>
    <scope>NUCLEOTIDE SEQUENCE [LARGE SCALE GENOMIC DNA]</scope>
    <source>
        <strain evidence="2">PS312</strain>
    </source>
</reference>
<proteinExistence type="predicted"/>
<dbReference type="PANTHER" id="PTHR31627">
    <property type="entry name" value="SERPENTINE RECEPTOR CLASS GAMMA-RELATED"/>
    <property type="match status" value="1"/>
</dbReference>
<keyword evidence="2" id="KW-1185">Reference proteome</keyword>
<accession>A0A8R1U594</accession>
<reference evidence="1" key="2">
    <citation type="submission" date="2022-06" db="UniProtKB">
        <authorList>
            <consortium name="EnsemblMetazoa"/>
        </authorList>
    </citation>
    <scope>IDENTIFICATION</scope>
    <source>
        <strain evidence="1">PS312</strain>
    </source>
</reference>
<sequence>AVLSRTCLTPHISSLVVDAIASCFRHTFRMTLADWAFLLYAVYVSFIIALYVLEISAVIKNEKKAFRSSFYRIFAVLAFVSIFQIWRRALIVGIAACALIAIAPIVCLIGSPIEFMDLSERDAQFSWFYLVGMAEAQASLWFNIVIVTVVCNASSSIFYAACGIRLCLYSMKRNHTIERNLFFVGFSSMILSLPYMVAVMPWLTDLKYVHKLW</sequence>
<gene>
    <name evidence="1" type="primary">WBGene00093238</name>
</gene>
<evidence type="ECO:0000313" key="2">
    <source>
        <dbReference type="Proteomes" id="UP000005239"/>
    </source>
</evidence>
<dbReference type="AlphaFoldDB" id="A0A2A6B2T4"/>
<dbReference type="EnsemblMetazoa" id="PPA03684.1">
    <property type="protein sequence ID" value="PPA03684.1"/>
    <property type="gene ID" value="WBGene00093238"/>
</dbReference>
<dbReference type="InterPro" id="IPR051119">
    <property type="entry name" value="Nematode_SR-like"/>
</dbReference>
<dbReference type="Proteomes" id="UP000005239">
    <property type="component" value="Unassembled WGS sequence"/>
</dbReference>
<protein>
    <submittedName>
        <fullName evidence="1">Uncharacterized protein</fullName>
    </submittedName>
</protein>
<organism evidence="1 2">
    <name type="scientific">Pristionchus pacificus</name>
    <name type="common">Parasitic nematode worm</name>
    <dbReference type="NCBI Taxonomy" id="54126"/>
    <lineage>
        <taxon>Eukaryota</taxon>
        <taxon>Metazoa</taxon>
        <taxon>Ecdysozoa</taxon>
        <taxon>Nematoda</taxon>
        <taxon>Chromadorea</taxon>
        <taxon>Rhabditida</taxon>
        <taxon>Rhabditina</taxon>
        <taxon>Diplogasteromorpha</taxon>
        <taxon>Diplogasteroidea</taxon>
        <taxon>Neodiplogasteridae</taxon>
        <taxon>Pristionchus</taxon>
    </lineage>
</organism>
<name>A0A2A6B2T4_PRIPA</name>
<evidence type="ECO:0000313" key="1">
    <source>
        <dbReference type="EnsemblMetazoa" id="PPA03684.1"/>
    </source>
</evidence>